<dbReference type="EMBL" id="KN823103">
    <property type="protein sequence ID" value="KIO22687.1"/>
    <property type="molecule type" value="Genomic_DNA"/>
</dbReference>
<dbReference type="Gene3D" id="2.60.120.620">
    <property type="entry name" value="q2cbj1_9rhob like domain"/>
    <property type="match status" value="1"/>
</dbReference>
<protein>
    <submittedName>
        <fullName evidence="1">Uncharacterized protein</fullName>
    </submittedName>
</protein>
<reference evidence="2" key="2">
    <citation type="submission" date="2015-01" db="EMBL/GenBank/DDBJ databases">
        <title>Evolutionary Origins and Diversification of the Mycorrhizal Mutualists.</title>
        <authorList>
            <consortium name="DOE Joint Genome Institute"/>
            <consortium name="Mycorrhizal Genomics Consortium"/>
            <person name="Kohler A."/>
            <person name="Kuo A."/>
            <person name="Nagy L.G."/>
            <person name="Floudas D."/>
            <person name="Copeland A."/>
            <person name="Barry K.W."/>
            <person name="Cichocki N."/>
            <person name="Veneault-Fourrey C."/>
            <person name="LaButti K."/>
            <person name="Lindquist E.A."/>
            <person name="Lipzen A."/>
            <person name="Lundell T."/>
            <person name="Morin E."/>
            <person name="Murat C."/>
            <person name="Riley R."/>
            <person name="Ohm R."/>
            <person name="Sun H."/>
            <person name="Tunlid A."/>
            <person name="Henrissat B."/>
            <person name="Grigoriev I.V."/>
            <person name="Hibbett D.S."/>
            <person name="Martin F."/>
        </authorList>
    </citation>
    <scope>NUCLEOTIDE SEQUENCE [LARGE SCALE GENOMIC DNA]</scope>
    <source>
        <strain evidence="2">MUT 4182</strain>
    </source>
</reference>
<name>A0A0C3LMW2_9AGAM</name>
<gene>
    <name evidence="1" type="ORF">M407DRAFT_27794</name>
</gene>
<proteinExistence type="predicted"/>
<reference evidence="1 2" key="1">
    <citation type="submission" date="2014-04" db="EMBL/GenBank/DDBJ databases">
        <authorList>
            <consortium name="DOE Joint Genome Institute"/>
            <person name="Kuo A."/>
            <person name="Girlanda M."/>
            <person name="Perotto S."/>
            <person name="Kohler A."/>
            <person name="Nagy L.G."/>
            <person name="Floudas D."/>
            <person name="Copeland A."/>
            <person name="Barry K.W."/>
            <person name="Cichocki N."/>
            <person name="Veneault-Fourrey C."/>
            <person name="LaButti K."/>
            <person name="Lindquist E.A."/>
            <person name="Lipzen A."/>
            <person name="Lundell T."/>
            <person name="Morin E."/>
            <person name="Murat C."/>
            <person name="Sun H."/>
            <person name="Tunlid A."/>
            <person name="Henrissat B."/>
            <person name="Grigoriev I.V."/>
            <person name="Hibbett D.S."/>
            <person name="Martin F."/>
            <person name="Nordberg H.P."/>
            <person name="Cantor M.N."/>
            <person name="Hua S.X."/>
        </authorList>
    </citation>
    <scope>NUCLEOTIDE SEQUENCE [LARGE SCALE GENOMIC DNA]</scope>
    <source>
        <strain evidence="1 2">MUT 4182</strain>
    </source>
</reference>
<accession>A0A0C3LMW2</accession>
<keyword evidence="2" id="KW-1185">Reference proteome</keyword>
<dbReference type="OrthoDB" id="445007at2759"/>
<organism evidence="1 2">
    <name type="scientific">Tulasnella calospora MUT 4182</name>
    <dbReference type="NCBI Taxonomy" id="1051891"/>
    <lineage>
        <taxon>Eukaryota</taxon>
        <taxon>Fungi</taxon>
        <taxon>Dikarya</taxon>
        <taxon>Basidiomycota</taxon>
        <taxon>Agaricomycotina</taxon>
        <taxon>Agaricomycetes</taxon>
        <taxon>Cantharellales</taxon>
        <taxon>Tulasnellaceae</taxon>
        <taxon>Tulasnella</taxon>
    </lineage>
</organism>
<dbReference type="STRING" id="1051891.A0A0C3LMW2"/>
<dbReference type="Proteomes" id="UP000054248">
    <property type="component" value="Unassembled WGS sequence"/>
</dbReference>
<dbReference type="AlphaFoldDB" id="A0A0C3LMW2"/>
<evidence type="ECO:0000313" key="2">
    <source>
        <dbReference type="Proteomes" id="UP000054248"/>
    </source>
</evidence>
<evidence type="ECO:0000313" key="1">
    <source>
        <dbReference type="EMBL" id="KIO22687.1"/>
    </source>
</evidence>
<sequence>MSSNVERLSVPFAFLALHELDPTFRRISLQNERLKALARDLQFHKDPAGLSHSHPITVLGNGDADGSPSFRNGRIPVLQSMLIFKQPEIGGKVPEHNDSTFLVRL</sequence>
<dbReference type="HOGENOM" id="CLU_2238592_0_0_1"/>